<sequence length="56" mass="6093">YLVRPVSSKKVNLPTEGLIPASDYDHYLLGRLHGVYAGGKQTTTASLKGPFGYILE</sequence>
<name>A0A382UH34_9ZZZZ</name>
<organism evidence="1">
    <name type="scientific">marine metagenome</name>
    <dbReference type="NCBI Taxonomy" id="408172"/>
    <lineage>
        <taxon>unclassified sequences</taxon>
        <taxon>metagenomes</taxon>
        <taxon>ecological metagenomes</taxon>
    </lineage>
</organism>
<protein>
    <submittedName>
        <fullName evidence="1">Uncharacterized protein</fullName>
    </submittedName>
</protein>
<reference evidence="1" key="1">
    <citation type="submission" date="2018-05" db="EMBL/GenBank/DDBJ databases">
        <authorList>
            <person name="Lanie J.A."/>
            <person name="Ng W.-L."/>
            <person name="Kazmierczak K.M."/>
            <person name="Andrzejewski T.M."/>
            <person name="Davidsen T.M."/>
            <person name="Wayne K.J."/>
            <person name="Tettelin H."/>
            <person name="Glass J.I."/>
            <person name="Rusch D."/>
            <person name="Podicherti R."/>
            <person name="Tsui H.-C.T."/>
            <person name="Winkler M.E."/>
        </authorList>
    </citation>
    <scope>NUCLEOTIDE SEQUENCE</scope>
</reference>
<feature type="non-terminal residue" evidence="1">
    <location>
        <position position="1"/>
    </location>
</feature>
<dbReference type="EMBL" id="UINC01144181">
    <property type="protein sequence ID" value="SVD33530.1"/>
    <property type="molecule type" value="Genomic_DNA"/>
</dbReference>
<dbReference type="AlphaFoldDB" id="A0A382UH34"/>
<evidence type="ECO:0000313" key="1">
    <source>
        <dbReference type="EMBL" id="SVD33530.1"/>
    </source>
</evidence>
<gene>
    <name evidence="1" type="ORF">METZ01_LOCUS386384</name>
</gene>
<accession>A0A382UH34</accession>
<proteinExistence type="predicted"/>